<protein>
    <submittedName>
        <fullName evidence="1">Uncharacterized protein</fullName>
    </submittedName>
</protein>
<dbReference type="EMBL" id="AMZH03007508">
    <property type="protein sequence ID" value="RRT61154.1"/>
    <property type="molecule type" value="Genomic_DNA"/>
</dbReference>
<evidence type="ECO:0000313" key="1">
    <source>
        <dbReference type="EMBL" id="RRT61154.1"/>
    </source>
</evidence>
<dbReference type="AlphaFoldDB" id="A0A426ZAZ9"/>
<sequence length="56" mass="6538">MTNLITQLEDYSVWRHRSRTPKLLVVVGAILRYWSRTPGLVMRDAATSRHGSRMPR</sequence>
<gene>
    <name evidence="1" type="ORF">B296_00028151</name>
</gene>
<reference evidence="1 2" key="1">
    <citation type="journal article" date="2014" name="Agronomy (Basel)">
        <title>A Draft Genome Sequence for Ensete ventricosum, the Drought-Tolerant Tree Against Hunger.</title>
        <authorList>
            <person name="Harrison J."/>
            <person name="Moore K.A."/>
            <person name="Paszkiewicz K."/>
            <person name="Jones T."/>
            <person name="Grant M."/>
            <person name="Ambacheew D."/>
            <person name="Muzemil S."/>
            <person name="Studholme D.J."/>
        </authorList>
    </citation>
    <scope>NUCLEOTIDE SEQUENCE [LARGE SCALE GENOMIC DNA]</scope>
</reference>
<comment type="caution">
    <text evidence="1">The sequence shown here is derived from an EMBL/GenBank/DDBJ whole genome shotgun (WGS) entry which is preliminary data.</text>
</comment>
<proteinExistence type="predicted"/>
<dbReference type="Proteomes" id="UP000287651">
    <property type="component" value="Unassembled WGS sequence"/>
</dbReference>
<evidence type="ECO:0000313" key="2">
    <source>
        <dbReference type="Proteomes" id="UP000287651"/>
    </source>
</evidence>
<organism evidence="1 2">
    <name type="scientific">Ensete ventricosum</name>
    <name type="common">Abyssinian banana</name>
    <name type="synonym">Musa ensete</name>
    <dbReference type="NCBI Taxonomy" id="4639"/>
    <lineage>
        <taxon>Eukaryota</taxon>
        <taxon>Viridiplantae</taxon>
        <taxon>Streptophyta</taxon>
        <taxon>Embryophyta</taxon>
        <taxon>Tracheophyta</taxon>
        <taxon>Spermatophyta</taxon>
        <taxon>Magnoliopsida</taxon>
        <taxon>Liliopsida</taxon>
        <taxon>Zingiberales</taxon>
        <taxon>Musaceae</taxon>
        <taxon>Ensete</taxon>
    </lineage>
</organism>
<name>A0A426ZAZ9_ENSVE</name>
<accession>A0A426ZAZ9</accession>